<name>A0A0P6Y6D5_9CHLR</name>
<evidence type="ECO:0000313" key="3">
    <source>
        <dbReference type="Proteomes" id="UP000050277"/>
    </source>
</evidence>
<accession>A0A0P6Y6D5</accession>
<feature type="transmembrane region" description="Helical" evidence="1">
    <location>
        <begin position="106"/>
        <end position="125"/>
    </location>
</feature>
<reference evidence="2 3" key="1">
    <citation type="submission" date="2015-07" db="EMBL/GenBank/DDBJ databases">
        <title>Whole genome sequence of Herpetosiphon geysericola DSM 7119.</title>
        <authorList>
            <person name="Hemp J."/>
            <person name="Ward L.M."/>
            <person name="Pace L.A."/>
            <person name="Fischer W.W."/>
        </authorList>
    </citation>
    <scope>NUCLEOTIDE SEQUENCE [LARGE SCALE GENOMIC DNA]</scope>
    <source>
        <strain evidence="2 3">DSM 7119</strain>
    </source>
</reference>
<keyword evidence="1" id="KW-0472">Membrane</keyword>
<dbReference type="AlphaFoldDB" id="A0A0P6Y6D5"/>
<organism evidence="2 3">
    <name type="scientific">Herpetosiphon geysericola</name>
    <dbReference type="NCBI Taxonomy" id="70996"/>
    <lineage>
        <taxon>Bacteria</taxon>
        <taxon>Bacillati</taxon>
        <taxon>Chloroflexota</taxon>
        <taxon>Chloroflexia</taxon>
        <taxon>Herpetosiphonales</taxon>
        <taxon>Herpetosiphonaceae</taxon>
        <taxon>Herpetosiphon</taxon>
    </lineage>
</organism>
<evidence type="ECO:0000256" key="1">
    <source>
        <dbReference type="SAM" id="Phobius"/>
    </source>
</evidence>
<dbReference type="Proteomes" id="UP000050277">
    <property type="component" value="Unassembled WGS sequence"/>
</dbReference>
<protein>
    <submittedName>
        <fullName evidence="2">Uncharacterized protein</fullName>
    </submittedName>
</protein>
<dbReference type="EMBL" id="LGKP01000003">
    <property type="protein sequence ID" value="KPL91936.1"/>
    <property type="molecule type" value="Genomic_DNA"/>
</dbReference>
<feature type="transmembrane region" description="Helical" evidence="1">
    <location>
        <begin position="76"/>
        <end position="94"/>
    </location>
</feature>
<dbReference type="OrthoDB" id="572994at2"/>
<sequence>MRWIMHNMKWIMLVSGILTCSMIMAAINPQWALQSNFGETMSGPLVEVVVRNWGALITLIGILLLYGAWNVAQRPLILLIAGSSKLVFIGLVLAQGSRYLGQQAGIAIAIDSVMVLLFGIYLVGVRRGLALR</sequence>
<proteinExistence type="predicted"/>
<keyword evidence="1" id="KW-0812">Transmembrane</keyword>
<keyword evidence="1" id="KW-1133">Transmembrane helix</keyword>
<keyword evidence="3" id="KW-1185">Reference proteome</keyword>
<gene>
    <name evidence="2" type="ORF">SE18_00875</name>
</gene>
<comment type="caution">
    <text evidence="2">The sequence shown here is derived from an EMBL/GenBank/DDBJ whole genome shotgun (WGS) entry which is preliminary data.</text>
</comment>
<evidence type="ECO:0000313" key="2">
    <source>
        <dbReference type="EMBL" id="KPL91936.1"/>
    </source>
</evidence>
<feature type="transmembrane region" description="Helical" evidence="1">
    <location>
        <begin position="49"/>
        <end position="69"/>
    </location>
</feature>